<dbReference type="SUPFAM" id="SSF53056">
    <property type="entry name" value="beta-carbonic anhydrase, cab"/>
    <property type="match status" value="1"/>
</dbReference>
<dbReference type="PANTHER" id="PTHR11002">
    <property type="entry name" value="CARBONIC ANHYDRASE"/>
    <property type="match status" value="1"/>
</dbReference>
<gene>
    <name evidence="3" type="ORF">FKX85_16170</name>
</gene>
<sequence length="245" mass="27258">MLLLGAISCNQTNQKSNHIDENKHTTSAKVIEVMTEQKQRELTPEEVLTDLLQGNERFVSDRQINRNLPKQISSTTKKQYPKAVVLACIDSRVPVEYIFDQGIGDIFVVRVAGNIEDKALLGSMEYGLGIAGSKLLMVLGHENCGAVKSAIKKLDVGSDNVSVLLNQAEPAILEIDGERDDKNKEYFDAVVKNNVYQTIEDIRNRSSIINNLEDKGEIKIVGAFYSLTDGKVTIIRNDTHEHDDD</sequence>
<dbReference type="Pfam" id="PF00484">
    <property type="entry name" value="Pro_CA"/>
    <property type="match status" value="1"/>
</dbReference>
<dbReference type="OrthoDB" id="9797527at2"/>
<accession>A0A514CPD7</accession>
<reference evidence="3 4" key="1">
    <citation type="submission" date="2019-06" db="EMBL/GenBank/DDBJ databases">
        <title>Echinicola alkalisoli sp. nov. isolated from saline soil.</title>
        <authorList>
            <person name="Sun J.-Q."/>
            <person name="Xu L."/>
        </authorList>
    </citation>
    <scope>NUCLEOTIDE SEQUENCE [LARGE SCALE GENOMIC DNA]</scope>
    <source>
        <strain evidence="3 4">LN3S3</strain>
    </source>
</reference>
<evidence type="ECO:0000256" key="1">
    <source>
        <dbReference type="ARBA" id="ARBA00006217"/>
    </source>
</evidence>
<dbReference type="GO" id="GO:0004089">
    <property type="term" value="F:carbonate dehydratase activity"/>
    <property type="evidence" value="ECO:0007669"/>
    <property type="project" value="InterPro"/>
</dbReference>
<dbReference type="PANTHER" id="PTHR11002:SF79">
    <property type="entry name" value="CARBONIC ANHYDRASE 2"/>
    <property type="match status" value="1"/>
</dbReference>
<proteinExistence type="inferred from homology"/>
<dbReference type="GO" id="GO:0008270">
    <property type="term" value="F:zinc ion binding"/>
    <property type="evidence" value="ECO:0007669"/>
    <property type="project" value="InterPro"/>
</dbReference>
<comment type="similarity">
    <text evidence="1">Belongs to the beta-class carbonic anhydrase family.</text>
</comment>
<name>A0A514CPD7_9BACT</name>
<organism evidence="3 4">
    <name type="scientific">Echinicola soli</name>
    <dbReference type="NCBI Taxonomy" id="2591634"/>
    <lineage>
        <taxon>Bacteria</taxon>
        <taxon>Pseudomonadati</taxon>
        <taxon>Bacteroidota</taxon>
        <taxon>Cytophagia</taxon>
        <taxon>Cytophagales</taxon>
        <taxon>Cyclobacteriaceae</taxon>
        <taxon>Echinicola</taxon>
    </lineage>
</organism>
<dbReference type="InterPro" id="IPR001765">
    <property type="entry name" value="Carbonic_anhydrase"/>
</dbReference>
<dbReference type="InterPro" id="IPR036874">
    <property type="entry name" value="Carbonic_anhydrase_sf"/>
</dbReference>
<evidence type="ECO:0000313" key="4">
    <source>
        <dbReference type="Proteomes" id="UP000316614"/>
    </source>
</evidence>
<evidence type="ECO:0000313" key="3">
    <source>
        <dbReference type="EMBL" id="QDH81604.1"/>
    </source>
</evidence>
<feature type="binding site" evidence="2">
    <location>
        <position position="90"/>
    </location>
    <ligand>
        <name>Zn(2+)</name>
        <dbReference type="ChEBI" id="CHEBI:29105"/>
    </ligand>
</feature>
<keyword evidence="4" id="KW-1185">Reference proteome</keyword>
<dbReference type="CDD" id="cd03378">
    <property type="entry name" value="beta_CA_cladeC"/>
    <property type="match status" value="1"/>
</dbReference>
<comment type="cofactor">
    <cofactor evidence="2">
        <name>Zn(2+)</name>
        <dbReference type="ChEBI" id="CHEBI:29105"/>
    </cofactor>
    <text evidence="2">Binds 1 zinc ion per subunit.</text>
</comment>
<dbReference type="Proteomes" id="UP000316614">
    <property type="component" value="Chromosome"/>
</dbReference>
<feature type="binding site" evidence="2">
    <location>
        <position position="144"/>
    </location>
    <ligand>
        <name>Zn(2+)</name>
        <dbReference type="ChEBI" id="CHEBI:29105"/>
    </ligand>
</feature>
<evidence type="ECO:0000256" key="2">
    <source>
        <dbReference type="PIRSR" id="PIRSR601765-1"/>
    </source>
</evidence>
<feature type="binding site" evidence="2">
    <location>
        <position position="141"/>
    </location>
    <ligand>
        <name>Zn(2+)</name>
        <dbReference type="ChEBI" id="CHEBI:29105"/>
    </ligand>
</feature>
<protein>
    <submittedName>
        <fullName evidence="3">Carbonic anhydrase</fullName>
    </submittedName>
</protein>
<keyword evidence="2" id="KW-0862">Zinc</keyword>
<dbReference type="NCBIfam" id="NF011765">
    <property type="entry name" value="PRK15219.1"/>
    <property type="match status" value="1"/>
</dbReference>
<keyword evidence="2" id="KW-0479">Metal-binding</keyword>
<dbReference type="KEGG" id="echi:FKX85_16170"/>
<dbReference type="Gene3D" id="3.40.1050.10">
    <property type="entry name" value="Carbonic anhydrase"/>
    <property type="match status" value="1"/>
</dbReference>
<feature type="binding site" evidence="2">
    <location>
        <position position="88"/>
    </location>
    <ligand>
        <name>Zn(2+)</name>
        <dbReference type="ChEBI" id="CHEBI:29105"/>
    </ligand>
</feature>
<dbReference type="SMART" id="SM00947">
    <property type="entry name" value="Pro_CA"/>
    <property type="match status" value="1"/>
</dbReference>
<dbReference type="AlphaFoldDB" id="A0A514CPD7"/>
<dbReference type="EMBL" id="CP041253">
    <property type="protein sequence ID" value="QDH81604.1"/>
    <property type="molecule type" value="Genomic_DNA"/>
</dbReference>